<feature type="signal peptide" evidence="2">
    <location>
        <begin position="1"/>
        <end position="29"/>
    </location>
</feature>
<keyword evidence="2" id="KW-0732">Signal</keyword>
<dbReference type="Gene3D" id="1.20.1610.10">
    <property type="entry name" value="alpha-1,2-mannosidases domains"/>
    <property type="match status" value="1"/>
</dbReference>
<keyword evidence="5" id="KW-0378">Hydrolase</keyword>
<reference evidence="6" key="1">
    <citation type="journal article" date="2019" name="Int. J. Syst. Evol. Microbiol.">
        <title>The Global Catalogue of Microorganisms (GCM) 10K type strain sequencing project: providing services to taxonomists for standard genome sequencing and annotation.</title>
        <authorList>
            <consortium name="The Broad Institute Genomics Platform"/>
            <consortium name="The Broad Institute Genome Sequencing Center for Infectious Disease"/>
            <person name="Wu L."/>
            <person name="Ma J."/>
        </authorList>
    </citation>
    <scope>NUCLEOTIDE SEQUENCE [LARGE SCALE GENOMIC DNA]</scope>
    <source>
        <strain evidence="6">CGMCC 4.7246</strain>
    </source>
</reference>
<gene>
    <name evidence="5" type="ORF">ACFP3R_24375</name>
</gene>
<protein>
    <submittedName>
        <fullName evidence="5">GH92 family glycosyl hydrolase</fullName>
        <ecNumber evidence="5">3.2.1.-</ecNumber>
    </submittedName>
</protein>
<comment type="caution">
    <text evidence="5">The sequence shown here is derived from an EMBL/GenBank/DDBJ whole genome shotgun (WGS) entry which is preliminary data.</text>
</comment>
<feature type="domain" description="Glycosyl hydrolase family 92 N-terminal" evidence="4">
    <location>
        <begin position="41"/>
        <end position="278"/>
    </location>
</feature>
<dbReference type="Proteomes" id="UP001596220">
    <property type="component" value="Unassembled WGS sequence"/>
</dbReference>
<feature type="chain" id="PRO_5046086034" evidence="2">
    <location>
        <begin position="30"/>
        <end position="1058"/>
    </location>
</feature>
<dbReference type="Gene3D" id="1.20.1050.60">
    <property type="entry name" value="alpha-1,2-mannosidase"/>
    <property type="match status" value="1"/>
</dbReference>
<dbReference type="EMBL" id="JBHSQO010000028">
    <property type="protein sequence ID" value="MFC6092420.1"/>
    <property type="molecule type" value="Genomic_DNA"/>
</dbReference>
<sequence length="1058" mass="110672">MSPRRPRLPAVLALVLAASATTATAPAQAQPPPLVTDPTSLVNHFIGTGSGGEHVGSVNTFPGAAAPFGMLSWSPETTSRPAGGGYDHRDAATLGLSVTHLSGVGCPVQGDLPILPTIGAVTGSPARATLPFSHADERASPGLFETRLGDAGTGGAITTRVAATTRTGVGRFEFPATDRANLLFKAGSSQVANTAVRVRVTGPDQLAGTISGGRFCEQRNTSTVHFAAVFDRPFAATGTWQDDVLTPGGTAVDHPRGGAWVTFDTRQQRQVGLKVAISYVSQANALANLRAEAPGWDVDGVARQTRAAWHRLLSKIQVGGGTRDQQAQFYTALYHSLLHPNASSDVNGQYTGFDQRVHTSDRVHYTNFSGWDTYRSLVQLQAVLAPAETSAMMQSLVDMAAEGGWLPKWPVANAYTGVMNGDAAAALLSSAHAFGARDFDTRAALAAVVKGATRVPTPAELGQGWYEQRPGLAEYLRDGHVHNTRAFDISHVPNGASATLEYALADFGISRFAAALGDQATARAFLDRSRNWTTLFNRGSGFLQPRDATGAFPAGNPLTTGLGVFGQSGFQEGNAAQYLWLVPHDVRTLLDAVGGDARAISRLDRFFTRDNAGPNNPFYWAGNEVNMHVPYLYNYAGAPWRTQEVVRRTLETRYANTPGGEPGNDDLGALSSWYAWSAIGLYPATPGTDVLTVTSPLFPRVSVDLPGHRTTITSTGSGTYVRGLAVDGAATQRTWLPGSALLGDGPGGRTGTSLAFALTGQPDRSWGTAPDARPPSFPAGEPRFPPAVTPVELTSAPARPSVAVGSTSEATLSFAVGVGAEPVSPVTVPSVSWRATPPAGVTVTPAEGTAPVVDGVATARVSLRAEEGVVQGFTGIPITLTSTAALSPVSVPVAVVGAGPTARVCGVLGATNQVRGITHIESGGDGVTTPVVVGGREARRMVERVPGGLHMYFSVDQRIASDGRFPTTFAVDYLDEGAYSWGLQYDSRDGGAYRHADSVTNTGTGTWKTATFTVPDAALAHRQNERADFRLASGSPLAVHRVTAVVAGTGVLPMDLCG</sequence>
<evidence type="ECO:0000256" key="2">
    <source>
        <dbReference type="SAM" id="SignalP"/>
    </source>
</evidence>
<dbReference type="PANTHER" id="PTHR12143">
    <property type="entry name" value="PEPTIDE N-GLYCANASE PNGASE -RELATED"/>
    <property type="match status" value="1"/>
</dbReference>
<feature type="region of interest" description="Disordered" evidence="1">
    <location>
        <begin position="762"/>
        <end position="781"/>
    </location>
</feature>
<organism evidence="5 6">
    <name type="scientific">Saccharothrix lopnurensis</name>
    <dbReference type="NCBI Taxonomy" id="1670621"/>
    <lineage>
        <taxon>Bacteria</taxon>
        <taxon>Bacillati</taxon>
        <taxon>Actinomycetota</taxon>
        <taxon>Actinomycetes</taxon>
        <taxon>Pseudonocardiales</taxon>
        <taxon>Pseudonocardiaceae</taxon>
        <taxon>Saccharothrix</taxon>
    </lineage>
</organism>
<evidence type="ECO:0000256" key="1">
    <source>
        <dbReference type="SAM" id="MobiDB-lite"/>
    </source>
</evidence>
<dbReference type="InterPro" id="IPR014718">
    <property type="entry name" value="GH-type_carb-bd"/>
</dbReference>
<dbReference type="InterPro" id="IPR008928">
    <property type="entry name" value="6-hairpin_glycosidase_sf"/>
</dbReference>
<dbReference type="PANTHER" id="PTHR12143:SF39">
    <property type="entry name" value="SECRETED PROTEIN"/>
    <property type="match status" value="1"/>
</dbReference>
<dbReference type="NCBIfam" id="TIGR01180">
    <property type="entry name" value="aman2_put"/>
    <property type="match status" value="1"/>
</dbReference>
<name>A0ABW1PBF9_9PSEU</name>
<evidence type="ECO:0000259" key="3">
    <source>
        <dbReference type="Pfam" id="PF07971"/>
    </source>
</evidence>
<dbReference type="EC" id="3.2.1.-" evidence="5"/>
<evidence type="ECO:0000259" key="4">
    <source>
        <dbReference type="Pfam" id="PF17678"/>
    </source>
</evidence>
<dbReference type="InterPro" id="IPR012939">
    <property type="entry name" value="Glyco_hydro_92"/>
</dbReference>
<keyword evidence="6" id="KW-1185">Reference proteome</keyword>
<dbReference type="InterPro" id="IPR005887">
    <property type="entry name" value="GH92_a_mannosidase_put"/>
</dbReference>
<feature type="compositionally biased region" description="Pro residues" evidence="1">
    <location>
        <begin position="772"/>
        <end position="781"/>
    </location>
</feature>
<dbReference type="Gene3D" id="2.70.98.10">
    <property type="match status" value="1"/>
</dbReference>
<dbReference type="GO" id="GO:0016798">
    <property type="term" value="F:hydrolase activity, acting on glycosyl bonds"/>
    <property type="evidence" value="ECO:0007669"/>
    <property type="project" value="UniProtKB-KW"/>
</dbReference>
<feature type="domain" description="Glycosyl hydrolase family 92" evidence="3">
    <location>
        <begin position="284"/>
        <end position="740"/>
    </location>
</feature>
<dbReference type="Pfam" id="PF07971">
    <property type="entry name" value="Glyco_hydro_92"/>
    <property type="match status" value="1"/>
</dbReference>
<dbReference type="InterPro" id="IPR050883">
    <property type="entry name" value="PNGase"/>
</dbReference>
<dbReference type="RefSeq" id="WP_380638712.1">
    <property type="nucleotide sequence ID" value="NZ_JBHSQO010000028.1"/>
</dbReference>
<accession>A0ABW1PBF9</accession>
<proteinExistence type="predicted"/>
<dbReference type="Pfam" id="PF17678">
    <property type="entry name" value="Glyco_hydro_92N"/>
    <property type="match status" value="1"/>
</dbReference>
<keyword evidence="5" id="KW-0326">Glycosidase</keyword>
<dbReference type="InterPro" id="IPR041371">
    <property type="entry name" value="GH92_N"/>
</dbReference>
<dbReference type="SUPFAM" id="SSF48208">
    <property type="entry name" value="Six-hairpin glycosidases"/>
    <property type="match status" value="1"/>
</dbReference>
<dbReference type="Gene3D" id="3.30.2080.10">
    <property type="entry name" value="GH92 mannosidase domain"/>
    <property type="match status" value="1"/>
</dbReference>
<evidence type="ECO:0000313" key="5">
    <source>
        <dbReference type="EMBL" id="MFC6092420.1"/>
    </source>
</evidence>
<evidence type="ECO:0000313" key="6">
    <source>
        <dbReference type="Proteomes" id="UP001596220"/>
    </source>
</evidence>